<dbReference type="RefSeq" id="WP_093211440.1">
    <property type="nucleotide sequence ID" value="NZ_FNFL01000001.1"/>
</dbReference>
<organism evidence="1 2">
    <name type="scientific">Sediminibacillus albus</name>
    <dbReference type="NCBI Taxonomy" id="407036"/>
    <lineage>
        <taxon>Bacteria</taxon>
        <taxon>Bacillati</taxon>
        <taxon>Bacillota</taxon>
        <taxon>Bacilli</taxon>
        <taxon>Bacillales</taxon>
        <taxon>Bacillaceae</taxon>
        <taxon>Sediminibacillus</taxon>
    </lineage>
</organism>
<proteinExistence type="predicted"/>
<dbReference type="EMBL" id="FNFL01000001">
    <property type="protein sequence ID" value="SDJ79712.1"/>
    <property type="molecule type" value="Genomic_DNA"/>
</dbReference>
<keyword evidence="2" id="KW-1185">Reference proteome</keyword>
<dbReference type="Proteomes" id="UP000198694">
    <property type="component" value="Unassembled WGS sequence"/>
</dbReference>
<reference evidence="1 2" key="1">
    <citation type="submission" date="2016-10" db="EMBL/GenBank/DDBJ databases">
        <authorList>
            <person name="de Groot N.N."/>
        </authorList>
    </citation>
    <scope>NUCLEOTIDE SEQUENCE [LARGE SCALE GENOMIC DNA]</scope>
    <source>
        <strain evidence="1 2">CGMCC 1.6502</strain>
    </source>
</reference>
<dbReference type="AlphaFoldDB" id="A0A1G8WMX1"/>
<protein>
    <submittedName>
        <fullName evidence="1">Uncharacterized protein</fullName>
    </submittedName>
</protein>
<dbReference type="STRING" id="407036.SAMN05216243_0900"/>
<accession>A0A1G8WMX1</accession>
<evidence type="ECO:0000313" key="2">
    <source>
        <dbReference type="Proteomes" id="UP000198694"/>
    </source>
</evidence>
<gene>
    <name evidence="1" type="ORF">SAMN05216243_0900</name>
</gene>
<name>A0A1G8WMX1_9BACI</name>
<sequence>MFFKVSDMENLWVFAQELKESNAIGLILIEDERHRNKQKGLPKSTKVFLQTNIVSVLYESHEKLYYIDEKKNNMDIIHKMEKLFRVCHVKEIIIDDQERIGSVFFTKG</sequence>
<evidence type="ECO:0000313" key="1">
    <source>
        <dbReference type="EMBL" id="SDJ79712.1"/>
    </source>
</evidence>